<organism evidence="1 2">
    <name type="scientific">Durusdinium trenchii</name>
    <dbReference type="NCBI Taxonomy" id="1381693"/>
    <lineage>
        <taxon>Eukaryota</taxon>
        <taxon>Sar</taxon>
        <taxon>Alveolata</taxon>
        <taxon>Dinophyceae</taxon>
        <taxon>Suessiales</taxon>
        <taxon>Symbiodiniaceae</taxon>
        <taxon>Durusdinium</taxon>
    </lineage>
</organism>
<gene>
    <name evidence="1" type="ORF">SCF082_LOCUS42020</name>
</gene>
<proteinExistence type="predicted"/>
<dbReference type="Proteomes" id="UP001642464">
    <property type="component" value="Unassembled WGS sequence"/>
</dbReference>
<dbReference type="EMBL" id="CAXAMM010039795">
    <property type="protein sequence ID" value="CAK9089012.1"/>
    <property type="molecule type" value="Genomic_DNA"/>
</dbReference>
<comment type="caution">
    <text evidence="1">The sequence shown here is derived from an EMBL/GenBank/DDBJ whole genome shotgun (WGS) entry which is preliminary data.</text>
</comment>
<name>A0ABP0QLD4_9DINO</name>
<reference evidence="1 2" key="1">
    <citation type="submission" date="2024-02" db="EMBL/GenBank/DDBJ databases">
        <authorList>
            <person name="Chen Y."/>
            <person name="Shah S."/>
            <person name="Dougan E. K."/>
            <person name="Thang M."/>
            <person name="Chan C."/>
        </authorList>
    </citation>
    <scope>NUCLEOTIDE SEQUENCE [LARGE SCALE GENOMIC DNA]</scope>
</reference>
<evidence type="ECO:0000313" key="2">
    <source>
        <dbReference type="Proteomes" id="UP001642464"/>
    </source>
</evidence>
<protein>
    <submittedName>
        <fullName evidence="1">Uncharacterized protein</fullName>
    </submittedName>
</protein>
<evidence type="ECO:0000313" key="1">
    <source>
        <dbReference type="EMBL" id="CAK9089012.1"/>
    </source>
</evidence>
<sequence length="263" mass="30088">MEGEFDLDREVVKVVNADNFRKYLDIPQNQRGPLRVRMPENEDGMLGKAFKKFNHFTTHITEEASERLRKWCKNRFVKSTASDGEVEKEMVKLQEEGVDLKTDHSEGHGSIMEYNGVKEEHLDDVIKTLEEDNVPTKVISALKRAKAMKKNTEGICDYRLNNGLLEHLYVMQILTLRKQNKEFDILIAFFELKLGKPLPMGGAAQVQDGVVESRKIQDGESMMGLSISQMQRLCSYVEARAANHWKKKSQDLLQAEAADDIDE</sequence>
<keyword evidence="2" id="KW-1185">Reference proteome</keyword>
<accession>A0ABP0QLD4</accession>